<feature type="domain" description="DNA polymerase III beta sliding clamp N-terminal" evidence="13">
    <location>
        <begin position="445"/>
        <end position="561"/>
    </location>
</feature>
<dbReference type="Pfam" id="PF00712">
    <property type="entry name" value="DNA_pol3_beta"/>
    <property type="match status" value="1"/>
</dbReference>
<dbReference type="InterPro" id="IPR022637">
    <property type="entry name" value="DNA_polIII_beta_cen"/>
</dbReference>
<keyword evidence="7" id="KW-0235">DNA replication</keyword>
<comment type="similarity">
    <text evidence="2">Belongs to the beta sliding clamp family.</text>
</comment>
<keyword evidence="9" id="KW-0238">DNA-binding</keyword>
<dbReference type="CDD" id="cd02440">
    <property type="entry name" value="AdoMet_MTases"/>
    <property type="match status" value="1"/>
</dbReference>
<dbReference type="CDD" id="cd00140">
    <property type="entry name" value="beta_clamp"/>
    <property type="match status" value="1"/>
</dbReference>
<evidence type="ECO:0000256" key="3">
    <source>
        <dbReference type="ARBA" id="ARBA00021035"/>
    </source>
</evidence>
<dbReference type="Gene3D" id="3.70.10.10">
    <property type="match status" value="1"/>
</dbReference>
<feature type="domain" description="DNA polymerase III beta sliding clamp central" evidence="14">
    <location>
        <begin position="576"/>
        <end position="687"/>
    </location>
</feature>
<evidence type="ECO:0000259" key="13">
    <source>
        <dbReference type="Pfam" id="PF00712"/>
    </source>
</evidence>
<dbReference type="InterPro" id="IPR046938">
    <property type="entry name" value="DNA_clamp_sf"/>
</dbReference>
<dbReference type="AlphaFoldDB" id="A0A841GNX7"/>
<dbReference type="InterPro" id="IPR029063">
    <property type="entry name" value="SAM-dependent_MTases_sf"/>
</dbReference>
<dbReference type="GO" id="GO:0008168">
    <property type="term" value="F:methyltransferase activity"/>
    <property type="evidence" value="ECO:0007669"/>
    <property type="project" value="InterPro"/>
</dbReference>
<dbReference type="Proteomes" id="UP000582837">
    <property type="component" value="Unassembled WGS sequence"/>
</dbReference>
<dbReference type="Gene3D" id="3.40.50.150">
    <property type="entry name" value="Vaccinia Virus protein VP39"/>
    <property type="match status" value="1"/>
</dbReference>
<reference evidence="16 17" key="1">
    <citation type="submission" date="2020-08" db="EMBL/GenBank/DDBJ databases">
        <title>Genomic Encyclopedia of Type Strains, Phase IV (KMG-IV): sequencing the most valuable type-strain genomes for metagenomic binning, comparative biology and taxonomic classification.</title>
        <authorList>
            <person name="Goeker M."/>
        </authorList>
    </citation>
    <scope>NUCLEOTIDE SEQUENCE [LARGE SCALE GENOMIC DNA]</scope>
    <source>
        <strain evidence="16 17">DSM 29007</strain>
    </source>
</reference>
<dbReference type="GO" id="GO:0003887">
    <property type="term" value="F:DNA-directed DNA polymerase activity"/>
    <property type="evidence" value="ECO:0007669"/>
    <property type="project" value="UniProtKB-KW"/>
</dbReference>
<evidence type="ECO:0000256" key="9">
    <source>
        <dbReference type="ARBA" id="ARBA00023125"/>
    </source>
</evidence>
<evidence type="ECO:0000313" key="17">
    <source>
        <dbReference type="Proteomes" id="UP000582837"/>
    </source>
</evidence>
<dbReference type="InterPro" id="IPR022635">
    <property type="entry name" value="DNA_polIII_beta_C"/>
</dbReference>
<dbReference type="SUPFAM" id="SSF55979">
    <property type="entry name" value="DNA clamp"/>
    <property type="match status" value="3"/>
</dbReference>
<keyword evidence="17" id="KW-1185">Reference proteome</keyword>
<dbReference type="GO" id="GO:0009360">
    <property type="term" value="C:DNA polymerase III complex"/>
    <property type="evidence" value="ECO:0007669"/>
    <property type="project" value="InterPro"/>
</dbReference>
<feature type="domain" description="DNA polymerase III beta sliding clamp C-terminal" evidence="15">
    <location>
        <begin position="690"/>
        <end position="809"/>
    </location>
</feature>
<evidence type="ECO:0000313" key="16">
    <source>
        <dbReference type="EMBL" id="MBB6070357.1"/>
    </source>
</evidence>
<organism evidence="16 17">
    <name type="scientific">Longimicrobium terrae</name>
    <dbReference type="NCBI Taxonomy" id="1639882"/>
    <lineage>
        <taxon>Bacteria</taxon>
        <taxon>Pseudomonadati</taxon>
        <taxon>Gemmatimonadota</taxon>
        <taxon>Longimicrobiia</taxon>
        <taxon>Longimicrobiales</taxon>
        <taxon>Longimicrobiaceae</taxon>
        <taxon>Longimicrobium</taxon>
    </lineage>
</organism>
<dbReference type="GO" id="GO:0008408">
    <property type="term" value="F:3'-5' exonuclease activity"/>
    <property type="evidence" value="ECO:0007669"/>
    <property type="project" value="InterPro"/>
</dbReference>
<dbReference type="NCBIfam" id="TIGR00663">
    <property type="entry name" value="dnan"/>
    <property type="match status" value="1"/>
</dbReference>
<evidence type="ECO:0000256" key="1">
    <source>
        <dbReference type="ARBA" id="ARBA00004496"/>
    </source>
</evidence>
<proteinExistence type="inferred from homology"/>
<dbReference type="InterPro" id="IPR001001">
    <property type="entry name" value="DNA_polIII_beta"/>
</dbReference>
<feature type="region of interest" description="Disordered" evidence="12">
    <location>
        <begin position="394"/>
        <end position="435"/>
    </location>
</feature>
<feature type="compositionally biased region" description="Pro residues" evidence="12">
    <location>
        <begin position="402"/>
        <end position="413"/>
    </location>
</feature>
<evidence type="ECO:0000256" key="12">
    <source>
        <dbReference type="SAM" id="MobiDB-lite"/>
    </source>
</evidence>
<dbReference type="InterPro" id="IPR022634">
    <property type="entry name" value="DNA_polIII_beta_N"/>
</dbReference>
<dbReference type="GO" id="GO:0032259">
    <property type="term" value="P:methylation"/>
    <property type="evidence" value="ECO:0007669"/>
    <property type="project" value="InterPro"/>
</dbReference>
<dbReference type="PROSITE" id="PS00092">
    <property type="entry name" value="N6_MTASE"/>
    <property type="match status" value="1"/>
</dbReference>
<protein>
    <recommendedName>
        <fullName evidence="3">Beta sliding clamp</fullName>
    </recommendedName>
    <alternativeName>
        <fullName evidence="11">Beta-clamp processivity factor</fullName>
    </alternativeName>
    <alternativeName>
        <fullName evidence="10">DNA polymerase III beta sliding clamp subunit</fullName>
    </alternativeName>
</protein>
<evidence type="ECO:0000256" key="6">
    <source>
        <dbReference type="ARBA" id="ARBA00022695"/>
    </source>
</evidence>
<sequence>MDAAMWAAALAAEAASTGIDAPDGGPLTQAAAAAIRDAVIEGTRVVLDRALPREVYEEVRDAFARIGGRWVRAGRRRDDGIPSGYHAFPPESVDLVRALAETGRMPPRNPTSFFPSPPPVVDLVVEAADLPSPGASGYRFLEPHAGQGAIADRIRALYPESALDVVEILELNRRVLVRKGYRPIAADFLRFNPGPVYDRILANPPFRLPGAPRAYQAHIRHAWDLLAEGGVLVSVAPAGVLHAQRQDREFNRWLADRGRMEELPDGSFEASGTGVATALITLEKRSVGWKRRPFQGWVSWNAWQAALWADNTSELYEQELRMYEQIRRGDFGRAPFDEGASGPLAAAARAFYEKAAEQLNRRPLYAGVYLSDEDHRALLRHLADRYQEYVAYPESRDGSLPRPVPPCRPPVAPRGPRAAPPERTGGCVRPPAGAPSVYPSPRSLMDFTIPSKTLRAAVNAAADPLPRRTGVLPALILLRVDAHADGRTTYQGTDLEFAVQAEAAAEVRVPGSLCVPGNQFKDIVDKCDPESPIRVRSVGSGCVIESGESRFQLAAGSATEYVGGPGVPGGPAFAVSGDVLGSMAGRVSWVASAEETRGLLCGVLMEVGAASWRMVATNGHRLAITEAPIDALPHGFKHVVPPQFLAAAGRLVKGRGPVAVAFADSAVEFRVEGLRIAGRTLAGSYPNYAQVLPKGPTAVVQLPTAALLQAVRRTATVVRGAEYKPIIFRAEGHGLRMWGRNPDIGTSHEEVQAAVLGSATTVACNAGLMEEVLGHVTAPEVRLRIHGEQGGILVDGRGDDHIRSLWMVMPVSLSSLDPSEPERAPEAELPELPVAA</sequence>
<dbReference type="SUPFAM" id="SSF53335">
    <property type="entry name" value="S-adenosyl-L-methionine-dependent methyltransferases"/>
    <property type="match status" value="1"/>
</dbReference>
<gene>
    <name evidence="16" type="ORF">HNQ61_001976</name>
</gene>
<comment type="subcellular location">
    <subcellularLocation>
        <location evidence="1">Cytoplasm</location>
    </subcellularLocation>
</comment>
<dbReference type="GO" id="GO:0006271">
    <property type="term" value="P:DNA strand elongation involved in DNA replication"/>
    <property type="evidence" value="ECO:0007669"/>
    <property type="project" value="TreeGrafter"/>
</dbReference>
<dbReference type="Pfam" id="PF02767">
    <property type="entry name" value="DNA_pol3_beta_2"/>
    <property type="match status" value="1"/>
</dbReference>
<keyword evidence="4" id="KW-0963">Cytoplasm</keyword>
<evidence type="ECO:0000256" key="11">
    <source>
        <dbReference type="ARBA" id="ARBA00033276"/>
    </source>
</evidence>
<feature type="region of interest" description="Disordered" evidence="12">
    <location>
        <begin position="815"/>
        <end position="836"/>
    </location>
</feature>
<comment type="caution">
    <text evidence="16">The sequence shown here is derived from an EMBL/GenBank/DDBJ whole genome shotgun (WGS) entry which is preliminary data.</text>
</comment>
<dbReference type="Pfam" id="PF02768">
    <property type="entry name" value="DNA_pol3_beta_3"/>
    <property type="match status" value="1"/>
</dbReference>
<keyword evidence="8" id="KW-0239">DNA-directed DNA polymerase</keyword>
<keyword evidence="6" id="KW-0548">Nucleotidyltransferase</keyword>
<evidence type="ECO:0000256" key="8">
    <source>
        <dbReference type="ARBA" id="ARBA00022932"/>
    </source>
</evidence>
<evidence type="ECO:0000256" key="2">
    <source>
        <dbReference type="ARBA" id="ARBA00010752"/>
    </source>
</evidence>
<evidence type="ECO:0000259" key="14">
    <source>
        <dbReference type="Pfam" id="PF02767"/>
    </source>
</evidence>
<dbReference type="SMART" id="SM00480">
    <property type="entry name" value="POL3Bc"/>
    <property type="match status" value="1"/>
</dbReference>
<accession>A0A841GNX7</accession>
<evidence type="ECO:0000256" key="10">
    <source>
        <dbReference type="ARBA" id="ARBA00030988"/>
    </source>
</evidence>
<evidence type="ECO:0000256" key="5">
    <source>
        <dbReference type="ARBA" id="ARBA00022679"/>
    </source>
</evidence>
<evidence type="ECO:0000256" key="4">
    <source>
        <dbReference type="ARBA" id="ARBA00022490"/>
    </source>
</evidence>
<dbReference type="InterPro" id="IPR002052">
    <property type="entry name" value="DNA_methylase_N6_adenine_CS"/>
</dbReference>
<keyword evidence="5" id="KW-0808">Transferase</keyword>
<evidence type="ECO:0000256" key="7">
    <source>
        <dbReference type="ARBA" id="ARBA00022705"/>
    </source>
</evidence>
<dbReference type="GO" id="GO:0003677">
    <property type="term" value="F:DNA binding"/>
    <property type="evidence" value="ECO:0007669"/>
    <property type="project" value="UniProtKB-KW"/>
</dbReference>
<dbReference type="GO" id="GO:0005737">
    <property type="term" value="C:cytoplasm"/>
    <property type="evidence" value="ECO:0007669"/>
    <property type="project" value="UniProtKB-SubCell"/>
</dbReference>
<evidence type="ECO:0000259" key="15">
    <source>
        <dbReference type="Pfam" id="PF02768"/>
    </source>
</evidence>
<name>A0A841GNX7_9BACT</name>
<dbReference type="PRINTS" id="PR00507">
    <property type="entry name" value="N12N6MTFRASE"/>
</dbReference>
<dbReference type="PANTHER" id="PTHR30478">
    <property type="entry name" value="DNA POLYMERASE III SUBUNIT BETA"/>
    <property type="match status" value="1"/>
</dbReference>
<dbReference type="RefSeq" id="WP_170035744.1">
    <property type="nucleotide sequence ID" value="NZ_JABDTL010000001.1"/>
</dbReference>
<dbReference type="EMBL" id="JACHIA010000004">
    <property type="protein sequence ID" value="MBB6070357.1"/>
    <property type="molecule type" value="Genomic_DNA"/>
</dbReference>
<dbReference type="Gene3D" id="3.10.150.10">
    <property type="entry name" value="DNA Polymerase III, subunit A, domain 2"/>
    <property type="match status" value="1"/>
</dbReference>
<dbReference type="PANTHER" id="PTHR30478:SF0">
    <property type="entry name" value="BETA SLIDING CLAMP"/>
    <property type="match status" value="1"/>
</dbReference>